<evidence type="ECO:0000313" key="5">
    <source>
        <dbReference type="EMBL" id="CAL6047073.1"/>
    </source>
</evidence>
<comment type="caution">
    <text evidence="4">The sequence shown here is derived from an EMBL/GenBank/DDBJ whole genome shotgun (WGS) entry which is preliminary data.</text>
</comment>
<keyword evidence="6" id="KW-1185">Reference proteome</keyword>
<accession>A0AA86QLB9</accession>
<dbReference type="Gene3D" id="3.40.50.850">
    <property type="entry name" value="Isochorismatase-like"/>
    <property type="match status" value="1"/>
</dbReference>
<dbReference type="AlphaFoldDB" id="A0AA86QLB9"/>
<dbReference type="EMBL" id="CAXDID020000170">
    <property type="protein sequence ID" value="CAL6047073.1"/>
    <property type="molecule type" value="Genomic_DNA"/>
</dbReference>
<evidence type="ECO:0000313" key="4">
    <source>
        <dbReference type="EMBL" id="CAI9956418.1"/>
    </source>
</evidence>
<reference evidence="4" key="1">
    <citation type="submission" date="2023-06" db="EMBL/GenBank/DDBJ databases">
        <authorList>
            <person name="Kurt Z."/>
        </authorList>
    </citation>
    <scope>NUCLEOTIDE SEQUENCE</scope>
</reference>
<dbReference type="GO" id="GO:0016787">
    <property type="term" value="F:hydrolase activity"/>
    <property type="evidence" value="ECO:0007669"/>
    <property type="project" value="UniProtKB-KW"/>
</dbReference>
<evidence type="ECO:0000256" key="1">
    <source>
        <dbReference type="ARBA" id="ARBA00006336"/>
    </source>
</evidence>
<dbReference type="Pfam" id="PF00857">
    <property type="entry name" value="Isochorismatase"/>
    <property type="match status" value="1"/>
</dbReference>
<dbReference type="SUPFAM" id="SSF52499">
    <property type="entry name" value="Isochorismatase-like hydrolases"/>
    <property type="match status" value="1"/>
</dbReference>
<comment type="similarity">
    <text evidence="1">Belongs to the isochorismatase family.</text>
</comment>
<proteinExistence type="inferred from homology"/>
<protein>
    <submittedName>
        <fullName evidence="4">Isochorismatase family protein</fullName>
    </submittedName>
    <submittedName>
        <fullName evidence="5">Isochorismatase_family protein</fullName>
    </submittedName>
</protein>
<organism evidence="4">
    <name type="scientific">Hexamita inflata</name>
    <dbReference type="NCBI Taxonomy" id="28002"/>
    <lineage>
        <taxon>Eukaryota</taxon>
        <taxon>Metamonada</taxon>
        <taxon>Diplomonadida</taxon>
        <taxon>Hexamitidae</taxon>
        <taxon>Hexamitinae</taxon>
        <taxon>Hexamita</taxon>
    </lineage>
</organism>
<evidence type="ECO:0000313" key="6">
    <source>
        <dbReference type="Proteomes" id="UP001642409"/>
    </source>
</evidence>
<dbReference type="InterPro" id="IPR050272">
    <property type="entry name" value="Isochorismatase-like_hydrls"/>
</dbReference>
<dbReference type="EMBL" id="CATOUU010000873">
    <property type="protein sequence ID" value="CAI9956418.1"/>
    <property type="molecule type" value="Genomic_DNA"/>
</dbReference>
<keyword evidence="2" id="KW-0378">Hydrolase</keyword>
<sequence length="171" mass="18755">MKALLLIDYQNDYFKGGKFPLWDTENVVKNSTEAIKLCQAKGYLIIHVQHVANPALGLAPFFNKDTDGVKIYTEIVSAAPNAPVVIKDQADSFLNTNLEKILSENKVTDIIISGMMTQNCVTHTAISKAAEKYKVSVLADCCTTVDQMIHLIALGALSARVEVKPFAEILK</sequence>
<dbReference type="InterPro" id="IPR000868">
    <property type="entry name" value="Isochorismatase-like_dom"/>
</dbReference>
<dbReference type="PANTHER" id="PTHR43540">
    <property type="entry name" value="PEROXYUREIDOACRYLATE/UREIDOACRYLATE AMIDOHYDROLASE-RELATED"/>
    <property type="match status" value="1"/>
</dbReference>
<name>A0AA86QLB9_9EUKA</name>
<dbReference type="PANTHER" id="PTHR43540:SF15">
    <property type="entry name" value="BLR5631 PROTEIN"/>
    <property type="match status" value="1"/>
</dbReference>
<feature type="domain" description="Isochorismatase-like" evidence="3">
    <location>
        <begin position="3"/>
        <end position="160"/>
    </location>
</feature>
<evidence type="ECO:0000256" key="2">
    <source>
        <dbReference type="ARBA" id="ARBA00022801"/>
    </source>
</evidence>
<dbReference type="InterPro" id="IPR036380">
    <property type="entry name" value="Isochorismatase-like_sf"/>
</dbReference>
<reference evidence="5 6" key="2">
    <citation type="submission" date="2024-07" db="EMBL/GenBank/DDBJ databases">
        <authorList>
            <person name="Akdeniz Z."/>
        </authorList>
    </citation>
    <scope>NUCLEOTIDE SEQUENCE [LARGE SCALE GENOMIC DNA]</scope>
</reference>
<dbReference type="Proteomes" id="UP001642409">
    <property type="component" value="Unassembled WGS sequence"/>
</dbReference>
<gene>
    <name evidence="5" type="ORF">HINF_LOCUS42032</name>
    <name evidence="4" type="ORF">HINF_LOCUS44063</name>
</gene>
<evidence type="ECO:0000259" key="3">
    <source>
        <dbReference type="Pfam" id="PF00857"/>
    </source>
</evidence>